<name>A0A9P9HYR9_FUSSL</name>
<evidence type="ECO:0000313" key="2">
    <source>
        <dbReference type="EMBL" id="KAH7266015.1"/>
    </source>
</evidence>
<sequence length="85" mass="9382">MNILMHLTPLLFSLALRLFSNTSIQPDKRLSLLSRAEPRRPIKAGLTTCCAACPPCELTAGRDRGRMGLRHVQLLAHRALHPAAD</sequence>
<evidence type="ECO:0008006" key="4">
    <source>
        <dbReference type="Google" id="ProtNLM"/>
    </source>
</evidence>
<dbReference type="EMBL" id="JAGTJS010000006">
    <property type="protein sequence ID" value="KAH7266015.1"/>
    <property type="molecule type" value="Genomic_DNA"/>
</dbReference>
<comment type="caution">
    <text evidence="2">The sequence shown here is derived from an EMBL/GenBank/DDBJ whole genome shotgun (WGS) entry which is preliminary data.</text>
</comment>
<gene>
    <name evidence="2" type="ORF">B0J15DRAFT_487649</name>
</gene>
<evidence type="ECO:0000256" key="1">
    <source>
        <dbReference type="SAM" id="SignalP"/>
    </source>
</evidence>
<feature type="signal peptide" evidence="1">
    <location>
        <begin position="1"/>
        <end position="15"/>
    </location>
</feature>
<dbReference type="AlphaFoldDB" id="A0A9P9HYR9"/>
<evidence type="ECO:0000313" key="3">
    <source>
        <dbReference type="Proteomes" id="UP000736672"/>
    </source>
</evidence>
<feature type="chain" id="PRO_5040407285" description="Secreted protein" evidence="1">
    <location>
        <begin position="16"/>
        <end position="85"/>
    </location>
</feature>
<protein>
    <recommendedName>
        <fullName evidence="4">Secreted protein</fullName>
    </recommendedName>
</protein>
<proteinExistence type="predicted"/>
<keyword evidence="1" id="KW-0732">Signal</keyword>
<accession>A0A9P9HYR9</accession>
<dbReference type="Proteomes" id="UP000736672">
    <property type="component" value="Unassembled WGS sequence"/>
</dbReference>
<reference evidence="2" key="1">
    <citation type="journal article" date="2021" name="Nat. Commun.">
        <title>Genetic determinants of endophytism in the Arabidopsis root mycobiome.</title>
        <authorList>
            <person name="Mesny F."/>
            <person name="Miyauchi S."/>
            <person name="Thiergart T."/>
            <person name="Pickel B."/>
            <person name="Atanasova L."/>
            <person name="Karlsson M."/>
            <person name="Huettel B."/>
            <person name="Barry K.W."/>
            <person name="Haridas S."/>
            <person name="Chen C."/>
            <person name="Bauer D."/>
            <person name="Andreopoulos W."/>
            <person name="Pangilinan J."/>
            <person name="LaButti K."/>
            <person name="Riley R."/>
            <person name="Lipzen A."/>
            <person name="Clum A."/>
            <person name="Drula E."/>
            <person name="Henrissat B."/>
            <person name="Kohler A."/>
            <person name="Grigoriev I.V."/>
            <person name="Martin F.M."/>
            <person name="Hacquard S."/>
        </authorList>
    </citation>
    <scope>NUCLEOTIDE SEQUENCE</scope>
    <source>
        <strain evidence="2">FSSC 5 MPI-SDFR-AT-0091</strain>
    </source>
</reference>
<keyword evidence="3" id="KW-1185">Reference proteome</keyword>
<organism evidence="2 3">
    <name type="scientific">Fusarium solani</name>
    <name type="common">Filamentous fungus</name>
    <dbReference type="NCBI Taxonomy" id="169388"/>
    <lineage>
        <taxon>Eukaryota</taxon>
        <taxon>Fungi</taxon>
        <taxon>Dikarya</taxon>
        <taxon>Ascomycota</taxon>
        <taxon>Pezizomycotina</taxon>
        <taxon>Sordariomycetes</taxon>
        <taxon>Hypocreomycetidae</taxon>
        <taxon>Hypocreales</taxon>
        <taxon>Nectriaceae</taxon>
        <taxon>Fusarium</taxon>
        <taxon>Fusarium solani species complex</taxon>
    </lineage>
</organism>